<gene>
    <name evidence="1" type="ORF">TrLO_g7794</name>
</gene>
<proteinExistence type="predicted"/>
<name>A0A9W6ZJH5_9STRA</name>
<dbReference type="EMBL" id="BRXW01000418">
    <property type="protein sequence ID" value="GMH52432.1"/>
    <property type="molecule type" value="Genomic_DNA"/>
</dbReference>
<accession>A0A9W6ZJH5</accession>
<keyword evidence="2" id="KW-1185">Reference proteome</keyword>
<protein>
    <submittedName>
        <fullName evidence="1">Uncharacterized protein</fullName>
    </submittedName>
</protein>
<reference evidence="2" key="1">
    <citation type="journal article" date="2023" name="Commun. Biol.">
        <title>Genome analysis of Parmales, the sister group of diatoms, reveals the evolutionary specialization of diatoms from phago-mixotrophs to photoautotrophs.</title>
        <authorList>
            <person name="Ban H."/>
            <person name="Sato S."/>
            <person name="Yoshikawa S."/>
            <person name="Yamada K."/>
            <person name="Nakamura Y."/>
            <person name="Ichinomiya M."/>
            <person name="Sato N."/>
            <person name="Blanc-Mathieu R."/>
            <person name="Endo H."/>
            <person name="Kuwata A."/>
            <person name="Ogata H."/>
        </authorList>
    </citation>
    <scope>NUCLEOTIDE SEQUENCE [LARGE SCALE GENOMIC DNA]</scope>
    <source>
        <strain evidence="2">NIES 3700</strain>
    </source>
</reference>
<evidence type="ECO:0000313" key="1">
    <source>
        <dbReference type="EMBL" id="GMH52432.1"/>
    </source>
</evidence>
<dbReference type="AlphaFoldDB" id="A0A9W6ZJH5"/>
<comment type="caution">
    <text evidence="1">The sequence shown here is derived from an EMBL/GenBank/DDBJ whole genome shotgun (WGS) entry which is preliminary data.</text>
</comment>
<evidence type="ECO:0000313" key="2">
    <source>
        <dbReference type="Proteomes" id="UP001165122"/>
    </source>
</evidence>
<dbReference type="Proteomes" id="UP001165122">
    <property type="component" value="Unassembled WGS sequence"/>
</dbReference>
<sequence>MLGASRSFWRRTTISWRFPSGNCSSTLLGSLCLKVKIQEQFPFFETVLLIGQAVVPLIILWQKFVVWTDFREKEINSAKTDEEDLDQNWTQFFGCGPMEDLKNMLDDVKDEIGEAFEDVEGVFKDLGNAAKDIGDKIRDEIVKIADIALPEGMAEKCKGMAERSVNSLLWKMLMFFEESATQVATAYTEELDRNLKLDEDVWKSHKTAVGVAIEKLKEKGSEGSSSVKEGASLS</sequence>
<organism evidence="1 2">
    <name type="scientific">Triparma laevis f. longispina</name>
    <dbReference type="NCBI Taxonomy" id="1714387"/>
    <lineage>
        <taxon>Eukaryota</taxon>
        <taxon>Sar</taxon>
        <taxon>Stramenopiles</taxon>
        <taxon>Ochrophyta</taxon>
        <taxon>Bolidophyceae</taxon>
        <taxon>Parmales</taxon>
        <taxon>Triparmaceae</taxon>
        <taxon>Triparma</taxon>
    </lineage>
</organism>